<organism evidence="1 2">
    <name type="scientific">Arthrobacter psychrolactophilus</name>
    <dbReference type="NCBI Taxonomy" id="92442"/>
    <lineage>
        <taxon>Bacteria</taxon>
        <taxon>Bacillati</taxon>
        <taxon>Actinomycetota</taxon>
        <taxon>Actinomycetes</taxon>
        <taxon>Micrococcales</taxon>
        <taxon>Micrococcaceae</taxon>
        <taxon>Arthrobacter</taxon>
    </lineage>
</organism>
<dbReference type="Proteomes" id="UP000247980">
    <property type="component" value="Unassembled WGS sequence"/>
</dbReference>
<name>A0A2V5IPX6_9MICC</name>
<evidence type="ECO:0000313" key="1">
    <source>
        <dbReference type="EMBL" id="PYI38629.1"/>
    </source>
</evidence>
<sequence length="96" mass="10444">MAFDDDKQLRELRRVLPLAHLTVGELWLKYFAIGGSAGQFEVEAYLFAAHTLPVLERDLVAQALNEHFMDLGVDVRIPYSAAVDPGGETGSGELGG</sequence>
<protein>
    <submittedName>
        <fullName evidence="1">Uncharacterized protein</fullName>
    </submittedName>
</protein>
<dbReference type="EMBL" id="QJVC01000006">
    <property type="protein sequence ID" value="PYI38629.1"/>
    <property type="molecule type" value="Genomic_DNA"/>
</dbReference>
<dbReference type="AlphaFoldDB" id="A0A2V5IPX6"/>
<proteinExistence type="predicted"/>
<gene>
    <name evidence="1" type="ORF">CVS30_08670</name>
</gene>
<dbReference type="RefSeq" id="WP_110484943.1">
    <property type="nucleotide sequence ID" value="NZ_QJVC01000006.1"/>
</dbReference>
<evidence type="ECO:0000313" key="2">
    <source>
        <dbReference type="Proteomes" id="UP000247980"/>
    </source>
</evidence>
<keyword evidence="2" id="KW-1185">Reference proteome</keyword>
<accession>A0A2V5IPX6</accession>
<comment type="caution">
    <text evidence="1">The sequence shown here is derived from an EMBL/GenBank/DDBJ whole genome shotgun (WGS) entry which is preliminary data.</text>
</comment>
<reference evidence="1 2" key="1">
    <citation type="submission" date="2018-05" db="EMBL/GenBank/DDBJ databases">
        <title>Genetic diversity of glacier-inhabiting Cryobacterium bacteria in China and description of Cryobacterium mengkeensis sp. nov. and Arthrobacter glacialis sp. nov.</title>
        <authorList>
            <person name="Liu Q."/>
            <person name="Xin Y.-H."/>
        </authorList>
    </citation>
    <scope>NUCLEOTIDE SEQUENCE [LARGE SCALE GENOMIC DNA]</scope>
    <source>
        <strain evidence="1 2">B7</strain>
    </source>
</reference>
<dbReference type="OrthoDB" id="4935951at2"/>